<sequence>MLILRGLLGDAMAMGVVPVGLTNTAAHAAVQSQHADHEGHADQALVSDAGSSHAHHAPVVIAEVPSKHCSGTLASSPQDCPGGTAHHTASCSACDICNSSLHASAAFVLATAPAPQSLQAERSARFASAVAAQAVKPPIS</sequence>
<accession>A0A7H0GJK0</accession>
<keyword evidence="2" id="KW-1185">Reference proteome</keyword>
<evidence type="ECO:0000313" key="1">
    <source>
        <dbReference type="EMBL" id="QNP48466.1"/>
    </source>
</evidence>
<reference evidence="1 2" key="1">
    <citation type="submission" date="2020-08" db="EMBL/GenBank/DDBJ databases">
        <title>Genome sequence of Diaphorobacter aerolatus KACC 16536T.</title>
        <authorList>
            <person name="Hyun D.-W."/>
            <person name="Bae J.-W."/>
        </authorList>
    </citation>
    <scope>NUCLEOTIDE SEQUENCE [LARGE SCALE GENOMIC DNA]</scope>
    <source>
        <strain evidence="1 2">KACC 16536</strain>
    </source>
</reference>
<dbReference type="Proteomes" id="UP000516028">
    <property type="component" value="Chromosome"/>
</dbReference>
<gene>
    <name evidence="1" type="ORF">H9K75_21465</name>
</gene>
<organism evidence="1 2">
    <name type="scientific">Diaphorobacter aerolatus</name>
    <dbReference type="NCBI Taxonomy" id="1288495"/>
    <lineage>
        <taxon>Bacteria</taxon>
        <taxon>Pseudomonadati</taxon>
        <taxon>Pseudomonadota</taxon>
        <taxon>Betaproteobacteria</taxon>
        <taxon>Burkholderiales</taxon>
        <taxon>Comamonadaceae</taxon>
        <taxon>Diaphorobacter</taxon>
    </lineage>
</organism>
<protein>
    <submittedName>
        <fullName evidence="1">Uncharacterized protein</fullName>
    </submittedName>
</protein>
<proteinExistence type="predicted"/>
<dbReference type="KEGG" id="daer:H9K75_21465"/>
<dbReference type="RefSeq" id="WP_187724063.1">
    <property type="nucleotide sequence ID" value="NZ_CP060783.1"/>
</dbReference>
<dbReference type="AlphaFoldDB" id="A0A7H0GJK0"/>
<dbReference type="EMBL" id="CP060783">
    <property type="protein sequence ID" value="QNP48466.1"/>
    <property type="molecule type" value="Genomic_DNA"/>
</dbReference>
<evidence type="ECO:0000313" key="2">
    <source>
        <dbReference type="Proteomes" id="UP000516028"/>
    </source>
</evidence>
<name>A0A7H0GJK0_9BURK</name>